<organism evidence="3 4">
    <name type="scientific">Corynebacterium diphtheriae</name>
    <dbReference type="NCBI Taxonomy" id="1717"/>
    <lineage>
        <taxon>Bacteria</taxon>
        <taxon>Bacillati</taxon>
        <taxon>Actinomycetota</taxon>
        <taxon>Actinomycetes</taxon>
        <taxon>Mycobacteriales</taxon>
        <taxon>Corynebacteriaceae</taxon>
        <taxon>Corynebacterium</taxon>
    </lineage>
</organism>
<dbReference type="KEGG" id="cdi:DIP1877"/>
<keyword evidence="2" id="KW-1133">Transmembrane helix</keyword>
<evidence type="ECO:0000313" key="3">
    <source>
        <dbReference type="EMBL" id="CAB0617206.1"/>
    </source>
</evidence>
<reference evidence="3 4" key="1">
    <citation type="submission" date="2020-02" db="EMBL/GenBank/DDBJ databases">
        <authorList>
            <person name="Brisse S."/>
        </authorList>
    </citation>
    <scope>NUCLEOTIDE SEQUENCE [LARGE SCALE GENOMIC DNA]</scope>
    <source>
        <strain evidence="3">CIP107547</strain>
    </source>
</reference>
<feature type="transmembrane region" description="Helical" evidence="2">
    <location>
        <begin position="270"/>
        <end position="290"/>
    </location>
</feature>
<dbReference type="GeneID" id="29421911"/>
<keyword evidence="2" id="KW-0812">Transmembrane</keyword>
<feature type="transmembrane region" description="Helical" evidence="2">
    <location>
        <begin position="142"/>
        <end position="165"/>
    </location>
</feature>
<name>A0A0D6GV77_CORDP</name>
<evidence type="ECO:0008006" key="5">
    <source>
        <dbReference type="Google" id="ProtNLM"/>
    </source>
</evidence>
<feature type="transmembrane region" description="Helical" evidence="2">
    <location>
        <begin position="78"/>
        <end position="98"/>
    </location>
</feature>
<dbReference type="Proteomes" id="UP000480222">
    <property type="component" value="Unassembled WGS sequence"/>
</dbReference>
<feature type="transmembrane region" description="Helical" evidence="2">
    <location>
        <begin position="375"/>
        <end position="397"/>
    </location>
</feature>
<protein>
    <recommendedName>
        <fullName evidence="5">Copper oxidase</fullName>
    </recommendedName>
</protein>
<feature type="region of interest" description="Disordered" evidence="1">
    <location>
        <begin position="411"/>
        <end position="430"/>
    </location>
</feature>
<feature type="transmembrane region" description="Helical" evidence="2">
    <location>
        <begin position="310"/>
        <end position="330"/>
    </location>
</feature>
<dbReference type="OrthoDB" id="345021at2"/>
<sequence>MGNNKNYRSRGRVRRLRDFLALAWLLAALAVVLLGDSVTAQRWVLIHLIMLGAMSHSVLVWSEYFARTLTRTVVTEGHTAAARMALLALGGVFIVIGYPSNWPFVVLIGALCVITSTIWHGCHIFVLMRRALPGRFKKVNQYYLWASTMLPLGATAGAIMAFGVTDEWRGRLILTHLVFNFLGWIGLTVTGTLVTFWPTIVRARMHDRSETFARQALPFLIAGITTLAGGALVGIRAVSIVGFMLYMCGLGLWSRLLWAPLRAKGLRDIAPASVAAALLWAGIGLGWLAAVLARARSWADIPQLTWNIPAVLVGGFALQLLIGALSYLIPMLFGGGPAVLRAITKALNTGATFRVLVTNISLLIWLMPIAHSVKISVAILGIISTAAFIPILVYSMVVGIREKRLVGSSEQLPSLQQPSSNLLKGPSHGD</sequence>
<feature type="transmembrane region" description="Helical" evidence="2">
    <location>
        <begin position="45"/>
        <end position="66"/>
    </location>
</feature>
<feature type="transmembrane region" description="Helical" evidence="2">
    <location>
        <begin position="104"/>
        <end position="122"/>
    </location>
</feature>
<evidence type="ECO:0000256" key="1">
    <source>
        <dbReference type="SAM" id="MobiDB-lite"/>
    </source>
</evidence>
<dbReference type="OMA" id="DNSWLRV"/>
<dbReference type="RefSeq" id="WP_010935396.1">
    <property type="nucleotide sequence ID" value="NZ_CAJDXW010000020.1"/>
</dbReference>
<feature type="transmembrane region" description="Helical" evidence="2">
    <location>
        <begin position="177"/>
        <end position="200"/>
    </location>
</feature>
<feature type="transmembrane region" description="Helical" evidence="2">
    <location>
        <begin position="212"/>
        <end position="232"/>
    </location>
</feature>
<dbReference type="EMBL" id="CADDAV010000024">
    <property type="protein sequence ID" value="CAB0617206.1"/>
    <property type="molecule type" value="Genomic_DNA"/>
</dbReference>
<comment type="caution">
    <text evidence="3">The sequence shown here is derived from an EMBL/GenBank/DDBJ whole genome shotgun (WGS) entry which is preliminary data.</text>
</comment>
<evidence type="ECO:0000313" key="4">
    <source>
        <dbReference type="Proteomes" id="UP000480222"/>
    </source>
</evidence>
<accession>A0A0D6GV77</accession>
<gene>
    <name evidence="3" type="ORF">CIP107547_02070</name>
</gene>
<feature type="compositionally biased region" description="Low complexity" evidence="1">
    <location>
        <begin position="411"/>
        <end position="423"/>
    </location>
</feature>
<evidence type="ECO:0000256" key="2">
    <source>
        <dbReference type="SAM" id="Phobius"/>
    </source>
</evidence>
<dbReference type="AlphaFoldDB" id="A0A0D6GV77"/>
<proteinExistence type="predicted"/>
<keyword evidence="2" id="KW-0472">Membrane</keyword>
<feature type="transmembrane region" description="Helical" evidence="2">
    <location>
        <begin position="238"/>
        <end position="258"/>
    </location>
</feature>
<dbReference type="KEGG" id="cdip:ERS451417_01877"/>
<feature type="transmembrane region" description="Helical" evidence="2">
    <location>
        <begin position="351"/>
        <end position="369"/>
    </location>
</feature>